<gene>
    <name evidence="1" type="ORF">KL940_002437</name>
</gene>
<dbReference type="Proteomes" id="UP001197328">
    <property type="component" value="Unassembled WGS sequence"/>
</dbReference>
<comment type="caution">
    <text evidence="1">The sequence shown here is derived from an EMBL/GenBank/DDBJ whole genome shotgun (WGS) entry which is preliminary data.</text>
</comment>
<accession>A0ABQ7RY83</accession>
<evidence type="ECO:0000313" key="1">
    <source>
        <dbReference type="EMBL" id="KAG7850069.1"/>
    </source>
</evidence>
<keyword evidence="2" id="KW-1185">Reference proteome</keyword>
<organism evidence="1 2">
    <name type="scientific">Pichia angusta</name>
    <name type="common">Yeast</name>
    <name type="synonym">Hansenula polymorpha</name>
    <dbReference type="NCBI Taxonomy" id="870730"/>
    <lineage>
        <taxon>Eukaryota</taxon>
        <taxon>Fungi</taxon>
        <taxon>Dikarya</taxon>
        <taxon>Ascomycota</taxon>
        <taxon>Saccharomycotina</taxon>
        <taxon>Pichiomycetes</taxon>
        <taxon>Pichiales</taxon>
        <taxon>Pichiaceae</taxon>
        <taxon>Ogataea</taxon>
    </lineage>
</organism>
<reference evidence="1 2" key="1">
    <citation type="journal article" date="2021" name="G3 (Bethesda)">
        <title>Genomic diversity, chromosomal rearrangements, and interspecies hybridization in the ogataea polymorpha species complex.</title>
        <authorList>
            <person name="Hanson S.J."/>
            <person name="Cinneide E.O."/>
            <person name="Salzberg L.I."/>
            <person name="Wolfe K.H."/>
            <person name="McGowan J."/>
            <person name="Fitzpatrick D.A."/>
            <person name="Matlin K."/>
        </authorList>
    </citation>
    <scope>NUCLEOTIDE SEQUENCE [LARGE SCALE GENOMIC DNA]</scope>
    <source>
        <strain evidence="1">51-138</strain>
    </source>
</reference>
<name>A0ABQ7RY83_PICAN</name>
<sequence>MVRSTTPQVPAWGLQQHHVHGKRSCVFQRVCGVDLGQVLCRCEDRGQDTTEIGEGYCLFEISVEEEEVGGKGSVECHVHEKYAVCLGDFLLVRARKVYRGSCEVRAKDQDERVANGLGGDLDEAKLGVDALEPAELVQTASARGRAD</sequence>
<proteinExistence type="predicted"/>
<dbReference type="EMBL" id="JAHLVD010000005">
    <property type="protein sequence ID" value="KAG7850069.1"/>
    <property type="molecule type" value="Genomic_DNA"/>
</dbReference>
<protein>
    <submittedName>
        <fullName evidence="1">Uncharacterized protein</fullName>
    </submittedName>
</protein>
<evidence type="ECO:0000313" key="2">
    <source>
        <dbReference type="Proteomes" id="UP001197328"/>
    </source>
</evidence>